<dbReference type="InterPro" id="IPR032466">
    <property type="entry name" value="Metal_Hydrolase"/>
</dbReference>
<dbReference type="Pfam" id="PF01979">
    <property type="entry name" value="Amidohydro_1"/>
    <property type="match status" value="1"/>
</dbReference>
<dbReference type="Proteomes" id="UP000298460">
    <property type="component" value="Unassembled WGS sequence"/>
</dbReference>
<name>A0A4Z0R8H2_9FIRM</name>
<proteinExistence type="predicted"/>
<feature type="domain" description="Amidohydrolase-related" evidence="1">
    <location>
        <begin position="69"/>
        <end position="381"/>
    </location>
</feature>
<accession>A0A4Z0R8H2</accession>
<dbReference type="EMBL" id="SPQQ01000002">
    <property type="protein sequence ID" value="TGE38725.1"/>
    <property type="molecule type" value="Genomic_DNA"/>
</dbReference>
<evidence type="ECO:0000259" key="1">
    <source>
        <dbReference type="Pfam" id="PF01979"/>
    </source>
</evidence>
<dbReference type="InterPro" id="IPR006680">
    <property type="entry name" value="Amidohydro-rel"/>
</dbReference>
<sequence length="398" mass="44788">MYISCSAEQKIIEIPDEGEAIVAGYWSHELGLCSQSVLLKWKNGKISSLHPLGHLESGPNKTQCWDDYFLLPGWIDAHVHLALDSLDFYQCLENWTQPSLIEENMQRFLQRYLERGIVAIRDGGDLSGFSWKAKVMVTEGVWLGPRVISVHEAVNRAGMYGRFLGRGFKDILEWQGNERDFFDQGLDQLKVVVTGLIRFDEFQKVGSTQWTVKDLTKLVESAHGRGIPVMAHASGEEGISVAIAARVDSIEHGYYMTTGQLERMREKGIAWVPTVAPIGNLLKYPTDRYSSHEIETLKRILEGHLAKIQEAYKMNVRIGVGTDAGAYQVPHAESLYDEMNWMIQAGIPRLEVCRMAIHENAQILGSPELGRLDVGTPMSLLQLAERNVFAKENKSFVI</sequence>
<dbReference type="OrthoDB" id="9797498at2"/>
<dbReference type="RefSeq" id="WP_135545220.1">
    <property type="nucleotide sequence ID" value="NZ_SPQQ01000002.1"/>
</dbReference>
<dbReference type="GO" id="GO:0016810">
    <property type="term" value="F:hydrolase activity, acting on carbon-nitrogen (but not peptide) bonds"/>
    <property type="evidence" value="ECO:0007669"/>
    <property type="project" value="InterPro"/>
</dbReference>
<dbReference type="InterPro" id="IPR011059">
    <property type="entry name" value="Metal-dep_hydrolase_composite"/>
</dbReference>
<keyword evidence="3" id="KW-1185">Reference proteome</keyword>
<dbReference type="SUPFAM" id="SSF51556">
    <property type="entry name" value="Metallo-dependent hydrolases"/>
    <property type="match status" value="1"/>
</dbReference>
<dbReference type="Gene3D" id="2.30.40.10">
    <property type="entry name" value="Urease, subunit C, domain 1"/>
    <property type="match status" value="1"/>
</dbReference>
<dbReference type="AlphaFoldDB" id="A0A4Z0R8H2"/>
<protein>
    <submittedName>
        <fullName evidence="2">Amidohydrolase</fullName>
    </submittedName>
</protein>
<keyword evidence="2" id="KW-0378">Hydrolase</keyword>
<gene>
    <name evidence="2" type="ORF">E4K67_04360</name>
</gene>
<evidence type="ECO:0000313" key="2">
    <source>
        <dbReference type="EMBL" id="TGE38725.1"/>
    </source>
</evidence>
<reference evidence="2 3" key="1">
    <citation type="submission" date="2019-03" db="EMBL/GenBank/DDBJ databases">
        <title>Draft Genome Sequence of Desulfosporosinus fructosivorans Strain 63.6F, Isolated from Marine Sediment in the Baltic Sea.</title>
        <authorList>
            <person name="Hausmann B."/>
            <person name="Vandieken V."/>
            <person name="Pjevac P."/>
            <person name="Schreck K."/>
            <person name="Herbold C.W."/>
            <person name="Loy A."/>
        </authorList>
    </citation>
    <scope>NUCLEOTIDE SEQUENCE [LARGE SCALE GENOMIC DNA]</scope>
    <source>
        <strain evidence="2 3">63.6F</strain>
    </source>
</reference>
<dbReference type="InterPro" id="IPR051781">
    <property type="entry name" value="Metallo-dep_Hydrolase"/>
</dbReference>
<organism evidence="2 3">
    <name type="scientific">Desulfosporosinus fructosivorans</name>
    <dbReference type="NCBI Taxonomy" id="2018669"/>
    <lineage>
        <taxon>Bacteria</taxon>
        <taxon>Bacillati</taxon>
        <taxon>Bacillota</taxon>
        <taxon>Clostridia</taxon>
        <taxon>Eubacteriales</taxon>
        <taxon>Desulfitobacteriaceae</taxon>
        <taxon>Desulfosporosinus</taxon>
    </lineage>
</organism>
<comment type="caution">
    <text evidence="2">The sequence shown here is derived from an EMBL/GenBank/DDBJ whole genome shotgun (WGS) entry which is preliminary data.</text>
</comment>
<dbReference type="PANTHER" id="PTHR43135:SF3">
    <property type="entry name" value="ALPHA-D-RIBOSE 1-METHYLPHOSPHONATE 5-TRIPHOSPHATE DIPHOSPHATASE"/>
    <property type="match status" value="1"/>
</dbReference>
<evidence type="ECO:0000313" key="3">
    <source>
        <dbReference type="Proteomes" id="UP000298460"/>
    </source>
</evidence>
<dbReference type="PANTHER" id="PTHR43135">
    <property type="entry name" value="ALPHA-D-RIBOSE 1-METHYLPHOSPHONATE 5-TRIPHOSPHATE DIPHOSPHATASE"/>
    <property type="match status" value="1"/>
</dbReference>
<dbReference type="Gene3D" id="3.20.20.140">
    <property type="entry name" value="Metal-dependent hydrolases"/>
    <property type="match status" value="1"/>
</dbReference>